<dbReference type="EMBL" id="SSOP01000014">
    <property type="protein sequence ID" value="KAB5594985.1"/>
    <property type="molecule type" value="Genomic_DNA"/>
</dbReference>
<dbReference type="PANTHER" id="PTHR43212:SF3">
    <property type="entry name" value="QUERCETIN 2,3-DIOXYGENASE"/>
    <property type="match status" value="1"/>
</dbReference>
<dbReference type="SUPFAM" id="SSF53335">
    <property type="entry name" value="S-adenosyl-L-methionine-dependent methyltransferases"/>
    <property type="match status" value="1"/>
</dbReference>
<dbReference type="InterPro" id="IPR014710">
    <property type="entry name" value="RmlC-like_jellyroll"/>
</dbReference>
<sequence>MQNTDRESSLTRLDSVQERPPIPGGLVVLPQSASQVVDPDEEVFLLYSRPFQNKDSDGIQGLGSVDSLAGTLSLSLTLSPGPDVQSKEPQTTGRYRRKKAQRRASKAEKDDKVIQVELFQDVTSLRSRKGDTGSVVWRASVHLARLFLQQHYFPPQGSALLNPKLLPNARIVELGSGTGILGCALLPLLSDDGHITLTDLPELVPLLRKNARSRKVSVEPLDWTWPLLPKFTADLALCVDCIYNTALVRPLVRVLATFEAPILVVIELRDPDVVREFLGEWLASSRGFQLGSVGRHSVWRARSSAFTPSQFMKRQVATDITFQIRLPIIADRGISLGTARIDIYGHNFSVCLKQQGKMGWNKEFNSPLGSMTVRPHSFPIFGDLAPTLAKWKRPNTLCSVRFIMSFPLGRALSSLAQHHLTNFTHLNMAAALSPLDPKVNLLPRLSHHRGHANHGWLKTFHTFSFAMYYDQNYNGFGSLRVINEDRVEPGEGFGAHPHREMEIFSYIVSGELEHKDSMKNTEIMRRGDVQMTSAGTGIRHSEYNRNNKEQVHFLQIWLLPAENELTPAYYTRHFTDDEKRNTLLKVVAPVGVPGVLNEREGKGPTPVHAQLSVYASILSPGKSVTHTFPQPGKGQTERKAYVHLIQTSGYNEKPANGAQIQLNGGLELREGDGSFATAPADSQIVIENTGDRDAELLVFDLE</sequence>
<evidence type="ECO:0000313" key="5">
    <source>
        <dbReference type="EMBL" id="KAB5594985.1"/>
    </source>
</evidence>
<proteinExistence type="inferred from homology"/>
<dbReference type="InterPro" id="IPR003829">
    <property type="entry name" value="Pirin_N_dom"/>
</dbReference>
<protein>
    <recommendedName>
        <fullName evidence="4">Pirin N-terminal domain-containing protein</fullName>
    </recommendedName>
</protein>
<comment type="caution">
    <text evidence="5">The sequence shown here is derived from an EMBL/GenBank/DDBJ whole genome shotgun (WGS) entry which is preliminary data.</text>
</comment>
<feature type="domain" description="Pirin N-terminal" evidence="4">
    <location>
        <begin position="449"/>
        <end position="558"/>
    </location>
</feature>
<gene>
    <name evidence="5" type="ORF">CTheo_1618</name>
</gene>
<dbReference type="Gene3D" id="3.40.50.150">
    <property type="entry name" value="Vaccinia Virus protein VP39"/>
    <property type="match status" value="1"/>
</dbReference>
<organism evidence="5 6">
    <name type="scientific">Ceratobasidium theobromae</name>
    <dbReference type="NCBI Taxonomy" id="1582974"/>
    <lineage>
        <taxon>Eukaryota</taxon>
        <taxon>Fungi</taxon>
        <taxon>Dikarya</taxon>
        <taxon>Basidiomycota</taxon>
        <taxon>Agaricomycotina</taxon>
        <taxon>Agaricomycetes</taxon>
        <taxon>Cantharellales</taxon>
        <taxon>Ceratobasidiaceae</taxon>
        <taxon>Ceratobasidium</taxon>
    </lineage>
</organism>
<feature type="region of interest" description="Disordered" evidence="3">
    <location>
        <begin position="78"/>
        <end position="108"/>
    </location>
</feature>
<reference evidence="5 6" key="1">
    <citation type="journal article" date="2019" name="Fungal Biol. Biotechnol.">
        <title>Draft genome sequence of fastidious pathogen Ceratobasidium theobromae, which causes vascular-streak dieback in Theobroma cacao.</title>
        <authorList>
            <person name="Ali S.S."/>
            <person name="Asman A."/>
            <person name="Shao J."/>
            <person name="Firmansyah A.P."/>
            <person name="Susilo A.W."/>
            <person name="Rosmana A."/>
            <person name="McMahon P."/>
            <person name="Junaid M."/>
            <person name="Guest D."/>
            <person name="Kheng T.Y."/>
            <person name="Meinhardt L.W."/>
            <person name="Bailey B.A."/>
        </authorList>
    </citation>
    <scope>NUCLEOTIDE SEQUENCE [LARGE SCALE GENOMIC DNA]</scope>
    <source>
        <strain evidence="5 6">CT2</strain>
    </source>
</reference>
<dbReference type="Pfam" id="PF10294">
    <property type="entry name" value="Methyltransf_16"/>
    <property type="match status" value="1"/>
</dbReference>
<dbReference type="GO" id="GO:0008757">
    <property type="term" value="F:S-adenosylmethionine-dependent methyltransferase activity"/>
    <property type="evidence" value="ECO:0007669"/>
    <property type="project" value="UniProtKB-ARBA"/>
</dbReference>
<evidence type="ECO:0000313" key="6">
    <source>
        <dbReference type="Proteomes" id="UP000383932"/>
    </source>
</evidence>
<dbReference type="InterPro" id="IPR012093">
    <property type="entry name" value="Pirin"/>
</dbReference>
<keyword evidence="6" id="KW-1185">Reference proteome</keyword>
<dbReference type="Proteomes" id="UP000383932">
    <property type="component" value="Unassembled WGS sequence"/>
</dbReference>
<dbReference type="OrthoDB" id="10261807at2759"/>
<dbReference type="AlphaFoldDB" id="A0A5N5QT98"/>
<dbReference type="SUPFAM" id="SSF51182">
    <property type="entry name" value="RmlC-like cupins"/>
    <property type="match status" value="1"/>
</dbReference>
<name>A0A5N5QT98_9AGAM</name>
<dbReference type="PANTHER" id="PTHR43212">
    <property type="entry name" value="QUERCETIN 2,3-DIOXYGENASE"/>
    <property type="match status" value="1"/>
</dbReference>
<dbReference type="InterPro" id="IPR011051">
    <property type="entry name" value="RmlC_Cupin_sf"/>
</dbReference>
<accession>A0A5N5QT98</accession>
<feature type="region of interest" description="Disordered" evidence="3">
    <location>
        <begin position="1"/>
        <end position="27"/>
    </location>
</feature>
<dbReference type="CDD" id="cd02910">
    <property type="entry name" value="cupin_Yhhw_N"/>
    <property type="match status" value="1"/>
</dbReference>
<evidence type="ECO:0000256" key="3">
    <source>
        <dbReference type="SAM" id="MobiDB-lite"/>
    </source>
</evidence>
<dbReference type="Pfam" id="PF02678">
    <property type="entry name" value="Pirin"/>
    <property type="match status" value="1"/>
</dbReference>
<dbReference type="InterPro" id="IPR019410">
    <property type="entry name" value="Methyltransf_16"/>
</dbReference>
<dbReference type="Gene3D" id="2.60.120.10">
    <property type="entry name" value="Jelly Rolls"/>
    <property type="match status" value="2"/>
</dbReference>
<evidence type="ECO:0000256" key="1">
    <source>
        <dbReference type="ARBA" id="ARBA00008416"/>
    </source>
</evidence>
<feature type="compositionally biased region" description="Basic residues" evidence="3">
    <location>
        <begin position="94"/>
        <end position="104"/>
    </location>
</feature>
<comment type="similarity">
    <text evidence="1 2">Belongs to the pirin family.</text>
</comment>
<dbReference type="CDD" id="cd02440">
    <property type="entry name" value="AdoMet_MTases"/>
    <property type="match status" value="1"/>
</dbReference>
<dbReference type="InterPro" id="IPR029063">
    <property type="entry name" value="SAM-dependent_MTases_sf"/>
</dbReference>
<evidence type="ECO:0000259" key="4">
    <source>
        <dbReference type="Pfam" id="PF02678"/>
    </source>
</evidence>
<evidence type="ECO:0000256" key="2">
    <source>
        <dbReference type="RuleBase" id="RU003457"/>
    </source>
</evidence>